<protein>
    <recommendedName>
        <fullName evidence="7">IF rod domain-containing protein</fullName>
    </recommendedName>
</protein>
<dbReference type="GO" id="GO:0045104">
    <property type="term" value="P:intermediate filament cytoskeleton organization"/>
    <property type="evidence" value="ECO:0007669"/>
    <property type="project" value="TreeGrafter"/>
</dbReference>
<evidence type="ECO:0000256" key="5">
    <source>
        <dbReference type="SAM" id="Coils"/>
    </source>
</evidence>
<dbReference type="SMART" id="SM01391">
    <property type="entry name" value="Filament"/>
    <property type="match status" value="1"/>
</dbReference>
<dbReference type="InterPro" id="IPR002957">
    <property type="entry name" value="Keratin_I"/>
</dbReference>
<dbReference type="PANTHER" id="PTHR23239:SF375">
    <property type="entry name" value="KERATIN 18B"/>
    <property type="match status" value="1"/>
</dbReference>
<feature type="coiled-coil region" evidence="5">
    <location>
        <begin position="87"/>
        <end position="121"/>
    </location>
</feature>
<dbReference type="InterPro" id="IPR018039">
    <property type="entry name" value="IF_conserved"/>
</dbReference>
<dbReference type="Gene3D" id="1.20.5.170">
    <property type="match status" value="1"/>
</dbReference>
<feature type="coiled-coil region" evidence="5">
    <location>
        <begin position="199"/>
        <end position="226"/>
    </location>
</feature>
<feature type="coiled-coil region" evidence="5">
    <location>
        <begin position="285"/>
        <end position="386"/>
    </location>
</feature>
<dbReference type="AlphaFoldDB" id="A0AAV6GHZ1"/>
<feature type="compositionally biased region" description="Low complexity" evidence="6">
    <location>
        <begin position="60"/>
        <end position="71"/>
    </location>
</feature>
<evidence type="ECO:0000256" key="3">
    <source>
        <dbReference type="ARBA" id="ARBA00023054"/>
    </source>
</evidence>
<keyword evidence="3 5" id="KW-0175">Coiled coil</keyword>
<feature type="region of interest" description="Disordered" evidence="6">
    <location>
        <begin position="34"/>
        <end position="85"/>
    </location>
</feature>
<evidence type="ECO:0000313" key="9">
    <source>
        <dbReference type="Proteomes" id="UP000823561"/>
    </source>
</evidence>
<dbReference type="Gene3D" id="1.20.5.500">
    <property type="entry name" value="Single helix bin"/>
    <property type="match status" value="1"/>
</dbReference>
<dbReference type="InterPro" id="IPR039008">
    <property type="entry name" value="IF_rod_dom"/>
</dbReference>
<dbReference type="PROSITE" id="PS00226">
    <property type="entry name" value="IF_ROD_1"/>
    <property type="match status" value="1"/>
</dbReference>
<evidence type="ECO:0000256" key="2">
    <source>
        <dbReference type="ARBA" id="ARBA00022754"/>
    </source>
</evidence>
<evidence type="ECO:0000256" key="4">
    <source>
        <dbReference type="RuleBase" id="RU000685"/>
    </source>
</evidence>
<organism evidence="8 9">
    <name type="scientific">Alosa alosa</name>
    <name type="common">allis shad</name>
    <dbReference type="NCBI Taxonomy" id="278164"/>
    <lineage>
        <taxon>Eukaryota</taxon>
        <taxon>Metazoa</taxon>
        <taxon>Chordata</taxon>
        <taxon>Craniata</taxon>
        <taxon>Vertebrata</taxon>
        <taxon>Euteleostomi</taxon>
        <taxon>Actinopterygii</taxon>
        <taxon>Neopterygii</taxon>
        <taxon>Teleostei</taxon>
        <taxon>Clupei</taxon>
        <taxon>Clupeiformes</taxon>
        <taxon>Clupeoidei</taxon>
        <taxon>Clupeidae</taxon>
        <taxon>Alosa</taxon>
    </lineage>
</organism>
<dbReference type="Gene3D" id="1.20.5.1160">
    <property type="entry name" value="Vasodilator-stimulated phosphoprotein"/>
    <property type="match status" value="1"/>
</dbReference>
<dbReference type="GO" id="GO:0005198">
    <property type="term" value="F:structural molecule activity"/>
    <property type="evidence" value="ECO:0007669"/>
    <property type="project" value="InterPro"/>
</dbReference>
<dbReference type="Pfam" id="PF00038">
    <property type="entry name" value="Filament"/>
    <property type="match status" value="1"/>
</dbReference>
<evidence type="ECO:0000256" key="6">
    <source>
        <dbReference type="SAM" id="MobiDB-lite"/>
    </source>
</evidence>
<dbReference type="GO" id="GO:0045095">
    <property type="term" value="C:keratin filament"/>
    <property type="evidence" value="ECO:0007669"/>
    <property type="project" value="TreeGrafter"/>
</dbReference>
<comment type="caution">
    <text evidence="8">The sequence shown here is derived from an EMBL/GenBank/DDBJ whole genome shotgun (WGS) entry which is preliminary data.</text>
</comment>
<evidence type="ECO:0000313" key="8">
    <source>
        <dbReference type="EMBL" id="KAG5274405.1"/>
    </source>
</evidence>
<dbReference type="PROSITE" id="PS51842">
    <property type="entry name" value="IF_ROD_2"/>
    <property type="match status" value="1"/>
</dbReference>
<dbReference type="FunFam" id="1.20.5.170:FF:000002">
    <property type="entry name" value="Type I keratin KA11"/>
    <property type="match status" value="1"/>
</dbReference>
<dbReference type="PRINTS" id="PR01248">
    <property type="entry name" value="TYPE1KERATIN"/>
</dbReference>
<dbReference type="PANTHER" id="PTHR23239">
    <property type="entry name" value="INTERMEDIATE FILAMENT"/>
    <property type="match status" value="1"/>
</dbReference>
<sequence>MSYRSERMSYGHSAPAYRATSVYGGAGGFGARISSSSSSSLRSGAPGGGIKASSAFTQRSSAPGAGGMASSLQGGMGLASGNEKGQMQNLNDRLASYLEKVRSLEQGNAKLEAQIREVLEKSGPETRDYSRYNVILDDLRKQVFDMTVDNARLVLQIDNARLATDDFRVKYESELAIRQSVEGDIAGLKKVIDDTNLGRMNIESEIESVREELAFLQKNHDNEVTDLTRQISLSGVQVDVDAPKGQDLSQVMEGIRANYEKMALKNAEELKMWHENQISDVQVQVTQNTEALQGAQMEKNDLRRQIQTLEIELASQQSLKASLDDTLRNTELRSNADMEKYNDVLRQLEAELAQLRMNVTQQGQDYEALLNMKMKLEAEIATYRHLLDGGDTTPPPQQPSQPQQGKGKSKFNLTDALGELEGLEE</sequence>
<keyword evidence="9" id="KW-1185">Reference proteome</keyword>
<proteinExistence type="inferred from homology"/>
<accession>A0AAV6GHZ1</accession>
<feature type="domain" description="IF rod" evidence="7">
    <location>
        <begin position="83"/>
        <end position="394"/>
    </location>
</feature>
<dbReference type="FunFam" id="1.20.5.1160:FF:000002">
    <property type="entry name" value="Type I keratin 10"/>
    <property type="match status" value="1"/>
</dbReference>
<evidence type="ECO:0000256" key="1">
    <source>
        <dbReference type="ARBA" id="ARBA00022744"/>
    </source>
</evidence>
<dbReference type="Proteomes" id="UP000823561">
    <property type="component" value="Chromosome 10"/>
</dbReference>
<feature type="region of interest" description="Disordered" evidence="6">
    <location>
        <begin position="387"/>
        <end position="425"/>
    </location>
</feature>
<name>A0AAV6GHZ1_9TELE</name>
<keyword evidence="2 4" id="KW-0403">Intermediate filament</keyword>
<dbReference type="EMBL" id="JADWDJ010000010">
    <property type="protein sequence ID" value="KAG5274405.1"/>
    <property type="molecule type" value="Genomic_DNA"/>
</dbReference>
<keyword evidence="1" id="KW-0416">Keratin</keyword>
<evidence type="ECO:0000259" key="7">
    <source>
        <dbReference type="PROSITE" id="PS51842"/>
    </source>
</evidence>
<gene>
    <name evidence="8" type="ORF">AALO_G00135790</name>
</gene>
<dbReference type="SUPFAM" id="SSF64593">
    <property type="entry name" value="Intermediate filament protein, coiled coil region"/>
    <property type="match status" value="2"/>
</dbReference>
<reference evidence="8" key="1">
    <citation type="submission" date="2020-10" db="EMBL/GenBank/DDBJ databases">
        <title>Chromosome-scale genome assembly of the Allis shad, Alosa alosa.</title>
        <authorList>
            <person name="Margot Z."/>
            <person name="Christophe K."/>
            <person name="Cabau C."/>
            <person name="Louis A."/>
            <person name="Berthelot C."/>
            <person name="Parey E."/>
            <person name="Roest Crollius H."/>
            <person name="Montfort J."/>
            <person name="Robinson-Rechavi M."/>
            <person name="Bucao C."/>
            <person name="Bouchez O."/>
            <person name="Gislard M."/>
            <person name="Lluch J."/>
            <person name="Milhes M."/>
            <person name="Lampietro C."/>
            <person name="Lopez Roques C."/>
            <person name="Donnadieu C."/>
            <person name="Braasch I."/>
            <person name="Desvignes T."/>
            <person name="Postlethwait J."/>
            <person name="Bobe J."/>
            <person name="Guiguen Y."/>
        </authorList>
    </citation>
    <scope>NUCLEOTIDE SEQUENCE</scope>
    <source>
        <strain evidence="8">M-15738</strain>
        <tissue evidence="8">Blood</tissue>
    </source>
</reference>
<feature type="compositionally biased region" description="Low complexity" evidence="6">
    <location>
        <begin position="34"/>
        <end position="44"/>
    </location>
</feature>
<comment type="similarity">
    <text evidence="4">Belongs to the intermediate filament family.</text>
</comment>